<dbReference type="AlphaFoldDB" id="A0AAW9HZP1"/>
<evidence type="ECO:0000256" key="7">
    <source>
        <dbReference type="SAM" id="MobiDB-lite"/>
    </source>
</evidence>
<evidence type="ECO:0000256" key="2">
    <source>
        <dbReference type="ARBA" id="ARBA00022692"/>
    </source>
</evidence>
<dbReference type="InterPro" id="IPR036640">
    <property type="entry name" value="ABC1_TM_sf"/>
</dbReference>
<feature type="domain" description="ABC transporter" evidence="9">
    <location>
        <begin position="397"/>
        <end position="634"/>
    </location>
</feature>
<dbReference type="InterPro" id="IPR011527">
    <property type="entry name" value="ABC1_TM_dom"/>
</dbReference>
<evidence type="ECO:0000313" key="12">
    <source>
        <dbReference type="Proteomes" id="UP001281731"/>
    </source>
</evidence>
<dbReference type="InterPro" id="IPR027417">
    <property type="entry name" value="P-loop_NTPase"/>
</dbReference>
<accession>A0AAW9HZP1</accession>
<evidence type="ECO:0000259" key="10">
    <source>
        <dbReference type="PROSITE" id="PS50929"/>
    </source>
</evidence>
<comment type="subcellular location">
    <subcellularLocation>
        <location evidence="1">Cell membrane</location>
        <topology evidence="1">Multi-pass membrane protein</topology>
    </subcellularLocation>
</comment>
<dbReference type="Gene3D" id="3.40.50.300">
    <property type="entry name" value="P-loop containing nucleotide triphosphate hydrolases"/>
    <property type="match status" value="1"/>
</dbReference>
<organism evidence="11 12">
    <name type="scientific">Actinotignum urinale</name>
    <dbReference type="NCBI Taxonomy" id="190146"/>
    <lineage>
        <taxon>Bacteria</taxon>
        <taxon>Bacillati</taxon>
        <taxon>Actinomycetota</taxon>
        <taxon>Actinomycetes</taxon>
        <taxon>Actinomycetales</taxon>
        <taxon>Actinomycetaceae</taxon>
        <taxon>Actinotignum</taxon>
    </lineage>
</organism>
<dbReference type="GO" id="GO:0016887">
    <property type="term" value="F:ATP hydrolysis activity"/>
    <property type="evidence" value="ECO:0007669"/>
    <property type="project" value="InterPro"/>
</dbReference>
<dbReference type="GO" id="GO:0005886">
    <property type="term" value="C:plasma membrane"/>
    <property type="evidence" value="ECO:0007669"/>
    <property type="project" value="UniProtKB-SubCell"/>
</dbReference>
<evidence type="ECO:0000256" key="1">
    <source>
        <dbReference type="ARBA" id="ARBA00004651"/>
    </source>
</evidence>
<dbReference type="Gene3D" id="1.20.1560.10">
    <property type="entry name" value="ABC transporter type 1, transmembrane domain"/>
    <property type="match status" value="1"/>
</dbReference>
<dbReference type="Pfam" id="PF00664">
    <property type="entry name" value="ABC_membrane"/>
    <property type="match status" value="1"/>
</dbReference>
<reference evidence="11" key="1">
    <citation type="submission" date="2023-10" db="EMBL/GenBank/DDBJ databases">
        <title>Whole Genome based description of the genera Actinobaculum and Actinotignum reveals a complex phylogenetic relationship within the species included in the genus Actinotignum.</title>
        <authorList>
            <person name="Jensen C.S."/>
            <person name="Dargis R."/>
            <person name="Kemp M."/>
            <person name="Christensen J.J."/>
        </authorList>
    </citation>
    <scope>NUCLEOTIDE SEQUENCE</scope>
    <source>
        <strain evidence="11">SLA_B511</strain>
    </source>
</reference>
<dbReference type="EMBL" id="JAWNGC010000007">
    <property type="protein sequence ID" value="MDY5155321.1"/>
    <property type="molecule type" value="Genomic_DNA"/>
</dbReference>
<dbReference type="SUPFAM" id="SSF52540">
    <property type="entry name" value="P-loop containing nucleoside triphosphate hydrolases"/>
    <property type="match status" value="1"/>
</dbReference>
<evidence type="ECO:0000313" key="11">
    <source>
        <dbReference type="EMBL" id="MDY5155321.1"/>
    </source>
</evidence>
<evidence type="ECO:0000259" key="9">
    <source>
        <dbReference type="PROSITE" id="PS50893"/>
    </source>
</evidence>
<keyword evidence="2 8" id="KW-0812">Transmembrane</keyword>
<feature type="transmembrane region" description="Helical" evidence="8">
    <location>
        <begin position="168"/>
        <end position="186"/>
    </location>
</feature>
<keyword evidence="6 8" id="KW-0472">Membrane</keyword>
<feature type="transmembrane region" description="Helical" evidence="8">
    <location>
        <begin position="21"/>
        <end position="51"/>
    </location>
</feature>
<evidence type="ECO:0000256" key="8">
    <source>
        <dbReference type="SAM" id="Phobius"/>
    </source>
</evidence>
<dbReference type="InterPro" id="IPR003593">
    <property type="entry name" value="AAA+_ATPase"/>
</dbReference>
<keyword evidence="4" id="KW-0067">ATP-binding</keyword>
<evidence type="ECO:0000256" key="4">
    <source>
        <dbReference type="ARBA" id="ARBA00022840"/>
    </source>
</evidence>
<dbReference type="GO" id="GO:0034040">
    <property type="term" value="F:ATPase-coupled lipid transmembrane transporter activity"/>
    <property type="evidence" value="ECO:0007669"/>
    <property type="project" value="TreeGrafter"/>
</dbReference>
<feature type="transmembrane region" description="Helical" evidence="8">
    <location>
        <begin position="145"/>
        <end position="162"/>
    </location>
</feature>
<feature type="transmembrane region" description="Helical" evidence="8">
    <location>
        <begin position="249"/>
        <end position="270"/>
    </location>
</feature>
<feature type="transmembrane region" description="Helical" evidence="8">
    <location>
        <begin position="57"/>
        <end position="80"/>
    </location>
</feature>
<evidence type="ECO:0000256" key="5">
    <source>
        <dbReference type="ARBA" id="ARBA00022989"/>
    </source>
</evidence>
<dbReference type="InterPro" id="IPR039421">
    <property type="entry name" value="Type_1_exporter"/>
</dbReference>
<feature type="compositionally biased region" description="Low complexity" evidence="7">
    <location>
        <begin position="354"/>
        <end position="394"/>
    </location>
</feature>
<dbReference type="PROSITE" id="PS50929">
    <property type="entry name" value="ABC_TM1F"/>
    <property type="match status" value="1"/>
</dbReference>
<evidence type="ECO:0000256" key="6">
    <source>
        <dbReference type="ARBA" id="ARBA00023136"/>
    </source>
</evidence>
<feature type="region of interest" description="Disordered" evidence="7">
    <location>
        <begin position="328"/>
        <end position="394"/>
    </location>
</feature>
<dbReference type="GO" id="GO:0005524">
    <property type="term" value="F:ATP binding"/>
    <property type="evidence" value="ECO:0007669"/>
    <property type="project" value="UniProtKB-KW"/>
</dbReference>
<dbReference type="GO" id="GO:0140359">
    <property type="term" value="F:ABC-type transporter activity"/>
    <property type="evidence" value="ECO:0007669"/>
    <property type="project" value="InterPro"/>
</dbReference>
<feature type="compositionally biased region" description="Polar residues" evidence="7">
    <location>
        <begin position="330"/>
        <end position="346"/>
    </location>
</feature>
<dbReference type="Proteomes" id="UP001281731">
    <property type="component" value="Unassembled WGS sequence"/>
</dbReference>
<keyword evidence="3" id="KW-0547">Nucleotide-binding</keyword>
<dbReference type="InterPro" id="IPR003439">
    <property type="entry name" value="ABC_transporter-like_ATP-bd"/>
</dbReference>
<keyword evidence="5 8" id="KW-1133">Transmembrane helix</keyword>
<dbReference type="Pfam" id="PF00005">
    <property type="entry name" value="ABC_tran"/>
    <property type="match status" value="1"/>
</dbReference>
<sequence length="642" mass="68612">MSVFPADERRAIRRILPLLKVKTGGFIGSVAAGASGLISSVCLAAVSAWLITRASQMPPVLVLGVATTAVRFFGVSKAVLRYVNRIFSHRVTLYGMSHLRSHVYSTLAQSPTDVITSIRRGDLLARTGRDVDSVGDLIVKALQPACVAVVVCITSCLIVGILSPAIGVVLFLCLLLSGVVAPYFAMRGGRRAEESQVRDRSEISSQALTLLDSATELRVSGRLTDIEKIQRKTEERIFTHRDGAARPQALAVAIDTIAMGIVVVCAIIIGSQQLAAGTLSQTALAVCVLTPLAAFEATMGLGESAIQLVTSAKAAQRILELLDKAEQHDTQNVVTHQPSDSSANDSPRTDPSHSDSSGSVSSGTDSSLTAPSHSDSSGTDSSSEPSPRSSKTPEGLIIDRAVLGWPGHPDISEPLSFTIPPSTSLGIVGPSGIGKSTLLFTLAGMLPAHQGTVRYNGRDIATIPREEVSEFLILTAEDAHIFETTVLENLRVANPHVTEREAVILLHKTGLGSWLAELPDGVHTMLGEDAATISGGERRRLLLARALASGAQYLLLDEPGEHLDPKTADLLIRDLLRAGKDPIDPRTIIVVTHRISPLDEADNVIVLEKNDNNITYVKDYGTHENILRRNTEYAWSIHQENA</sequence>
<name>A0AAW9HZP1_9ACTO</name>
<feature type="domain" description="ABC transmembrane type-1" evidence="10">
    <location>
        <begin position="24"/>
        <end position="310"/>
    </location>
</feature>
<dbReference type="PANTHER" id="PTHR24221:SF654">
    <property type="entry name" value="ATP-BINDING CASSETTE SUB-FAMILY B MEMBER 6"/>
    <property type="match status" value="1"/>
</dbReference>
<gene>
    <name evidence="11" type="ORF">R6G80_06235</name>
</gene>
<dbReference type="PROSITE" id="PS50893">
    <property type="entry name" value="ABC_TRANSPORTER_2"/>
    <property type="match status" value="1"/>
</dbReference>
<proteinExistence type="predicted"/>
<dbReference type="InterPro" id="IPR017871">
    <property type="entry name" value="ABC_transporter-like_CS"/>
</dbReference>
<evidence type="ECO:0000256" key="3">
    <source>
        <dbReference type="ARBA" id="ARBA00022741"/>
    </source>
</evidence>
<protein>
    <submittedName>
        <fullName evidence="11">Thiol reductant ABC exporter subunit CydC</fullName>
    </submittedName>
</protein>
<dbReference type="SMART" id="SM00382">
    <property type="entry name" value="AAA"/>
    <property type="match status" value="1"/>
</dbReference>
<dbReference type="PANTHER" id="PTHR24221">
    <property type="entry name" value="ATP-BINDING CASSETTE SUB-FAMILY B"/>
    <property type="match status" value="1"/>
</dbReference>
<comment type="caution">
    <text evidence="11">The sequence shown here is derived from an EMBL/GenBank/DDBJ whole genome shotgun (WGS) entry which is preliminary data.</text>
</comment>
<dbReference type="SUPFAM" id="SSF90123">
    <property type="entry name" value="ABC transporter transmembrane region"/>
    <property type="match status" value="1"/>
</dbReference>
<dbReference type="PROSITE" id="PS00211">
    <property type="entry name" value="ABC_TRANSPORTER_1"/>
    <property type="match status" value="1"/>
</dbReference>
<dbReference type="RefSeq" id="WP_308806609.1">
    <property type="nucleotide sequence ID" value="NZ_CAMYCL010000006.1"/>
</dbReference>